<feature type="domain" description="ABC transporter" evidence="4">
    <location>
        <begin position="2"/>
        <end position="233"/>
    </location>
</feature>
<sequence>MLKVDNISFGYTAKEVLKNLSFTANKGDYIAVVGESGCGKSTLLEIIYGLLHIDKGAVYWNNEKLLGPKFYLIPGEDFMKYLPQDFDLMPYITVEENIGKNISVLDDNRPQRIKELLEVVDMSNFLKTKVKNLSGGQKQRVAIAKVLAKEPEVLLLDEPFSHIDNFRKNHLRRSLFKYLKSKNILCIVATHDTTDALSFADEIIVLKDAKIEAKGTPEEIYKHPKSAYVASFFNEINEIPLSLIDTGVSTNETILLYPDQIKIVEKSALKIEVKATYFKGSYYLIEAILNDTIIYFENSEKLEINQQVFIKKLIKM</sequence>
<keyword evidence="2" id="KW-0547">Nucleotide-binding</keyword>
<dbReference type="OrthoDB" id="9802264at2"/>
<dbReference type="InterPro" id="IPR050093">
    <property type="entry name" value="ABC_SmlMolc_Importer"/>
</dbReference>
<dbReference type="SMART" id="SM00382">
    <property type="entry name" value="AAA"/>
    <property type="match status" value="1"/>
</dbReference>
<name>A0A238X0X0_9FLAO</name>
<evidence type="ECO:0000256" key="1">
    <source>
        <dbReference type="ARBA" id="ARBA00022448"/>
    </source>
</evidence>
<organism evidence="5 6">
    <name type="scientific">Lutibacter flavus</name>
    <dbReference type="NCBI Taxonomy" id="691689"/>
    <lineage>
        <taxon>Bacteria</taxon>
        <taxon>Pseudomonadati</taxon>
        <taxon>Bacteroidota</taxon>
        <taxon>Flavobacteriia</taxon>
        <taxon>Flavobacteriales</taxon>
        <taxon>Flavobacteriaceae</taxon>
        <taxon>Lutibacter</taxon>
    </lineage>
</organism>
<protein>
    <submittedName>
        <fullName evidence="5">ABC-type Fe3+/spermidine/putrescine transport systems, ATPase components</fullName>
    </submittedName>
</protein>
<reference evidence="6" key="1">
    <citation type="submission" date="2017-06" db="EMBL/GenBank/DDBJ databases">
        <authorList>
            <person name="Varghese N."/>
            <person name="Submissions S."/>
        </authorList>
    </citation>
    <scope>NUCLEOTIDE SEQUENCE [LARGE SCALE GENOMIC DNA]</scope>
    <source>
        <strain evidence="6">DSM 27993</strain>
    </source>
</reference>
<dbReference type="InterPro" id="IPR027417">
    <property type="entry name" value="P-loop_NTPase"/>
</dbReference>
<evidence type="ECO:0000256" key="2">
    <source>
        <dbReference type="ARBA" id="ARBA00022741"/>
    </source>
</evidence>
<dbReference type="GO" id="GO:0016887">
    <property type="term" value="F:ATP hydrolysis activity"/>
    <property type="evidence" value="ECO:0007669"/>
    <property type="project" value="InterPro"/>
</dbReference>
<dbReference type="AlphaFoldDB" id="A0A238X0X0"/>
<evidence type="ECO:0000256" key="3">
    <source>
        <dbReference type="ARBA" id="ARBA00022840"/>
    </source>
</evidence>
<proteinExistence type="predicted"/>
<accession>A0A238X0X0</accession>
<dbReference type="GO" id="GO:0005524">
    <property type="term" value="F:ATP binding"/>
    <property type="evidence" value="ECO:0007669"/>
    <property type="project" value="UniProtKB-KW"/>
</dbReference>
<gene>
    <name evidence="5" type="ORF">SAMN04488111_1421</name>
</gene>
<dbReference type="SUPFAM" id="SSF52540">
    <property type="entry name" value="P-loop containing nucleoside triphosphate hydrolases"/>
    <property type="match status" value="1"/>
</dbReference>
<keyword evidence="6" id="KW-1185">Reference proteome</keyword>
<evidence type="ECO:0000313" key="6">
    <source>
        <dbReference type="Proteomes" id="UP000198412"/>
    </source>
</evidence>
<dbReference type="PANTHER" id="PTHR42781:SF4">
    <property type="entry name" value="SPERMIDINE_PUTRESCINE IMPORT ATP-BINDING PROTEIN POTA"/>
    <property type="match status" value="1"/>
</dbReference>
<dbReference type="Gene3D" id="3.40.50.300">
    <property type="entry name" value="P-loop containing nucleotide triphosphate hydrolases"/>
    <property type="match status" value="1"/>
</dbReference>
<dbReference type="PROSITE" id="PS50893">
    <property type="entry name" value="ABC_TRANSPORTER_2"/>
    <property type="match status" value="1"/>
</dbReference>
<dbReference type="EMBL" id="FZNX01000002">
    <property type="protein sequence ID" value="SNR52241.1"/>
    <property type="molecule type" value="Genomic_DNA"/>
</dbReference>
<keyword evidence="3" id="KW-0067">ATP-binding</keyword>
<dbReference type="Proteomes" id="UP000198412">
    <property type="component" value="Unassembled WGS sequence"/>
</dbReference>
<dbReference type="PROSITE" id="PS00211">
    <property type="entry name" value="ABC_TRANSPORTER_1"/>
    <property type="match status" value="1"/>
</dbReference>
<dbReference type="RefSeq" id="WP_089377744.1">
    <property type="nucleotide sequence ID" value="NZ_FZNX01000002.1"/>
</dbReference>
<keyword evidence="1" id="KW-0813">Transport</keyword>
<dbReference type="InterPro" id="IPR003439">
    <property type="entry name" value="ABC_transporter-like_ATP-bd"/>
</dbReference>
<evidence type="ECO:0000313" key="5">
    <source>
        <dbReference type="EMBL" id="SNR52241.1"/>
    </source>
</evidence>
<dbReference type="Pfam" id="PF00005">
    <property type="entry name" value="ABC_tran"/>
    <property type="match status" value="1"/>
</dbReference>
<dbReference type="InterPro" id="IPR003593">
    <property type="entry name" value="AAA+_ATPase"/>
</dbReference>
<evidence type="ECO:0000259" key="4">
    <source>
        <dbReference type="PROSITE" id="PS50893"/>
    </source>
</evidence>
<dbReference type="PANTHER" id="PTHR42781">
    <property type="entry name" value="SPERMIDINE/PUTRESCINE IMPORT ATP-BINDING PROTEIN POTA"/>
    <property type="match status" value="1"/>
</dbReference>
<dbReference type="InterPro" id="IPR017871">
    <property type="entry name" value="ABC_transporter-like_CS"/>
</dbReference>